<evidence type="ECO:0000313" key="2">
    <source>
        <dbReference type="EMBL" id="MDN3203143.1"/>
    </source>
</evidence>
<comment type="caution">
    <text evidence="2">The sequence shown here is derived from an EMBL/GenBank/DDBJ whole genome shotgun (WGS) entry which is preliminary data.</text>
</comment>
<keyword evidence="1" id="KW-0472">Membrane</keyword>
<keyword evidence="1" id="KW-0812">Transmembrane</keyword>
<gene>
    <name evidence="2" type="ORF">QVH07_03240</name>
</gene>
<accession>A0ABT7Y9F4</accession>
<protein>
    <submittedName>
        <fullName evidence="2">DUF4199 domain-containing protein</fullName>
    </submittedName>
</protein>
<reference evidence="2" key="1">
    <citation type="submission" date="2023-06" db="EMBL/GenBank/DDBJ databases">
        <title>Robiginitalea aurantiacus sp. nov. and Algoriphagus sediminis sp. nov., isolated from coastal sediment.</title>
        <authorList>
            <person name="Zhou Z.Y."/>
            <person name="An J."/>
            <person name="Jia Y.W."/>
            <person name="Du Z.J."/>
        </authorList>
    </citation>
    <scope>NUCLEOTIDE SEQUENCE</scope>
    <source>
        <strain evidence="2">C2-7</strain>
    </source>
</reference>
<sequence length="169" mass="18856">MMKYFGSAYKFGSLGGLFCLVSFLFLAWLYGDPTNLNLVFGYIIVPIVIFLAIKYFKDYTNEGMLSFSEGMSVGFVAYMILGIISGLGIWLVLLISDDLFQSILSAKLQILAENKDMIIGQVGEKSFDTTKNSINEMTALDVALNDSLWKIIPGLFFTIIISIILRKTQ</sequence>
<evidence type="ECO:0000256" key="1">
    <source>
        <dbReference type="SAM" id="Phobius"/>
    </source>
</evidence>
<feature type="transmembrane region" description="Helical" evidence="1">
    <location>
        <begin position="76"/>
        <end position="95"/>
    </location>
</feature>
<dbReference type="EMBL" id="JAUEPH010000001">
    <property type="protein sequence ID" value="MDN3203143.1"/>
    <property type="molecule type" value="Genomic_DNA"/>
</dbReference>
<organism evidence="2 3">
    <name type="scientific">Algoriphagus sediminis</name>
    <dbReference type="NCBI Taxonomy" id="3057113"/>
    <lineage>
        <taxon>Bacteria</taxon>
        <taxon>Pseudomonadati</taxon>
        <taxon>Bacteroidota</taxon>
        <taxon>Cytophagia</taxon>
        <taxon>Cytophagales</taxon>
        <taxon>Cyclobacteriaceae</taxon>
        <taxon>Algoriphagus</taxon>
    </lineage>
</organism>
<name>A0ABT7Y9F4_9BACT</name>
<feature type="transmembrane region" description="Helical" evidence="1">
    <location>
        <begin position="147"/>
        <end position="165"/>
    </location>
</feature>
<keyword evidence="3" id="KW-1185">Reference proteome</keyword>
<keyword evidence="1" id="KW-1133">Transmembrane helix</keyword>
<proteinExistence type="predicted"/>
<evidence type="ECO:0000313" key="3">
    <source>
        <dbReference type="Proteomes" id="UP001171916"/>
    </source>
</evidence>
<dbReference type="InterPro" id="IPR025250">
    <property type="entry name" value="DUF4199"/>
</dbReference>
<dbReference type="Proteomes" id="UP001171916">
    <property type="component" value="Unassembled WGS sequence"/>
</dbReference>
<feature type="transmembrane region" description="Helical" evidence="1">
    <location>
        <begin position="12"/>
        <end position="30"/>
    </location>
</feature>
<dbReference type="Pfam" id="PF13858">
    <property type="entry name" value="DUF4199"/>
    <property type="match status" value="1"/>
</dbReference>
<dbReference type="RefSeq" id="WP_289998693.1">
    <property type="nucleotide sequence ID" value="NZ_JAUEPH010000001.1"/>
</dbReference>
<feature type="transmembrane region" description="Helical" evidence="1">
    <location>
        <begin position="36"/>
        <end position="56"/>
    </location>
</feature>